<dbReference type="OrthoDB" id="634996at2"/>
<dbReference type="AlphaFoldDB" id="A0A4R6W5N1"/>
<dbReference type="SUPFAM" id="SSF52833">
    <property type="entry name" value="Thioredoxin-like"/>
    <property type="match status" value="1"/>
</dbReference>
<sequence length="476" mass="53502">MHLHKKAILVIALSTALGTVKAQLAKKTDLTFKDIQDRVNGLLASKDPLAKDSIKWEASHLIESKNEEYIKHGKSVFGFLGDSKSVEIAHQNLLKKFPKSAYTAGSRLDDLLKDYTDEGSLNKDVAVWKKQYKTALQTASFADASYAKIAGKLLTNGEVAGAKTYAALIVKDAAKANFEFKLAQHTFEQGDISQSAQLLDALISKYPQVLQENKYLGQQVYSLQAEIFGKQQKWAAALGLVEEHNLPLEDIKFQALMQTGRNFDAFLLLDTRFAKTALTPIQEREGATLFENLGSTSKEWEAYKVRVEAKKTKENEQHWTSSMINEPSIDFELMDMQGKIVKSSDYKGKIVVLDFWATWCGPCVNSFPGMQAAVDKYKDDPEVVFLFMNTWERSEDYKTKVKAFIEEKGYSFHVVFDKQEAGDALVEKYGITGIPTKIIIDQNGRVRFKSSGSSPVVKEIVDEISYKIDLIRKQKN</sequence>
<evidence type="ECO:0000256" key="1">
    <source>
        <dbReference type="ARBA" id="ARBA00023284"/>
    </source>
</evidence>
<dbReference type="PANTHER" id="PTHR42852:SF17">
    <property type="entry name" value="THIOREDOXIN-LIKE PROTEIN HI_1115"/>
    <property type="match status" value="1"/>
</dbReference>
<dbReference type="EMBL" id="SNYV01000020">
    <property type="protein sequence ID" value="TDQ72242.1"/>
    <property type="molecule type" value="Genomic_DNA"/>
</dbReference>
<dbReference type="Pfam" id="PF00578">
    <property type="entry name" value="AhpC-TSA"/>
    <property type="match status" value="1"/>
</dbReference>
<feature type="domain" description="Thioredoxin" evidence="2">
    <location>
        <begin position="322"/>
        <end position="466"/>
    </location>
</feature>
<keyword evidence="4" id="KW-1185">Reference proteome</keyword>
<dbReference type="InterPro" id="IPR050553">
    <property type="entry name" value="Thioredoxin_ResA/DsbE_sf"/>
</dbReference>
<evidence type="ECO:0000313" key="3">
    <source>
        <dbReference type="EMBL" id="TDQ72242.1"/>
    </source>
</evidence>
<evidence type="ECO:0000313" key="4">
    <source>
        <dbReference type="Proteomes" id="UP000295292"/>
    </source>
</evidence>
<evidence type="ECO:0000259" key="2">
    <source>
        <dbReference type="PROSITE" id="PS51352"/>
    </source>
</evidence>
<dbReference type="PROSITE" id="PS00194">
    <property type="entry name" value="THIOREDOXIN_1"/>
    <property type="match status" value="1"/>
</dbReference>
<dbReference type="Gene3D" id="3.40.30.10">
    <property type="entry name" value="Glutaredoxin"/>
    <property type="match status" value="1"/>
</dbReference>
<comment type="caution">
    <text evidence="3">The sequence shown here is derived from an EMBL/GenBank/DDBJ whole genome shotgun (WGS) entry which is preliminary data.</text>
</comment>
<protein>
    <submittedName>
        <fullName evidence="3">Peroxiredoxin</fullName>
    </submittedName>
</protein>
<dbReference type="InterPro" id="IPR017937">
    <property type="entry name" value="Thioredoxin_CS"/>
</dbReference>
<dbReference type="GO" id="GO:0016491">
    <property type="term" value="F:oxidoreductase activity"/>
    <property type="evidence" value="ECO:0007669"/>
    <property type="project" value="InterPro"/>
</dbReference>
<reference evidence="3 4" key="1">
    <citation type="submission" date="2019-03" db="EMBL/GenBank/DDBJ databases">
        <title>Genomic Encyclopedia of Archaeal and Bacterial Type Strains, Phase II (KMG-II): from individual species to whole genera.</title>
        <authorList>
            <person name="Goeker M."/>
        </authorList>
    </citation>
    <scope>NUCLEOTIDE SEQUENCE [LARGE SCALE GENOMIC DNA]</scope>
    <source>
        <strain evidence="3 4">DSM 28353</strain>
    </source>
</reference>
<dbReference type="CDD" id="cd02966">
    <property type="entry name" value="TlpA_like_family"/>
    <property type="match status" value="1"/>
</dbReference>
<dbReference type="Proteomes" id="UP000295292">
    <property type="component" value="Unassembled WGS sequence"/>
</dbReference>
<proteinExistence type="predicted"/>
<dbReference type="RefSeq" id="WP_133586830.1">
    <property type="nucleotide sequence ID" value="NZ_SNYV01000020.1"/>
</dbReference>
<organism evidence="3 4">
    <name type="scientific">Sphingobacterium yanglingense</name>
    <dbReference type="NCBI Taxonomy" id="1437280"/>
    <lineage>
        <taxon>Bacteria</taxon>
        <taxon>Pseudomonadati</taxon>
        <taxon>Bacteroidota</taxon>
        <taxon>Sphingobacteriia</taxon>
        <taxon>Sphingobacteriales</taxon>
        <taxon>Sphingobacteriaceae</taxon>
        <taxon>Sphingobacterium</taxon>
    </lineage>
</organism>
<accession>A0A4R6W5N1</accession>
<dbReference type="InterPro" id="IPR000866">
    <property type="entry name" value="AhpC/TSA"/>
</dbReference>
<dbReference type="InterPro" id="IPR036249">
    <property type="entry name" value="Thioredoxin-like_sf"/>
</dbReference>
<dbReference type="GO" id="GO:0016209">
    <property type="term" value="F:antioxidant activity"/>
    <property type="evidence" value="ECO:0007669"/>
    <property type="project" value="InterPro"/>
</dbReference>
<keyword evidence="1" id="KW-0676">Redox-active center</keyword>
<dbReference type="PANTHER" id="PTHR42852">
    <property type="entry name" value="THIOL:DISULFIDE INTERCHANGE PROTEIN DSBE"/>
    <property type="match status" value="1"/>
</dbReference>
<dbReference type="PROSITE" id="PS51352">
    <property type="entry name" value="THIOREDOXIN_2"/>
    <property type="match status" value="1"/>
</dbReference>
<gene>
    <name evidence="3" type="ORF">CLV99_4705</name>
</gene>
<dbReference type="InterPro" id="IPR013766">
    <property type="entry name" value="Thioredoxin_domain"/>
</dbReference>
<name>A0A4R6W5N1_9SPHI</name>